<dbReference type="SUPFAM" id="SSF54593">
    <property type="entry name" value="Glyoxalase/Bleomycin resistance protein/Dihydroxybiphenyl dioxygenase"/>
    <property type="match status" value="1"/>
</dbReference>
<organism evidence="2 3">
    <name type="scientific">Nocardiopsis gilva YIM 90087</name>
    <dbReference type="NCBI Taxonomy" id="1235441"/>
    <lineage>
        <taxon>Bacteria</taxon>
        <taxon>Bacillati</taxon>
        <taxon>Actinomycetota</taxon>
        <taxon>Actinomycetes</taxon>
        <taxon>Streptosporangiales</taxon>
        <taxon>Nocardiopsidaceae</taxon>
        <taxon>Nocardiopsis</taxon>
    </lineage>
</organism>
<dbReference type="GO" id="GO:0051213">
    <property type="term" value="F:dioxygenase activity"/>
    <property type="evidence" value="ECO:0007669"/>
    <property type="project" value="UniProtKB-KW"/>
</dbReference>
<dbReference type="PROSITE" id="PS51819">
    <property type="entry name" value="VOC"/>
    <property type="match status" value="1"/>
</dbReference>
<dbReference type="OrthoDB" id="3428042at2"/>
<keyword evidence="3" id="KW-1185">Reference proteome</keyword>
<sequence length="131" mass="14869">MAIHVLGSRILLRPTDLERSRTFYRDILGLAIYREFGTGDGQRGTVFFLGGGFLELSGHSERPPEPTATQLWLQVPDIWEAHRALVGRGVPIAREPTREPWGLIEMRITDPDGLVIFIVEVPDDHPLRYRP</sequence>
<dbReference type="InterPro" id="IPR029068">
    <property type="entry name" value="Glyas_Bleomycin-R_OHBP_Dase"/>
</dbReference>
<evidence type="ECO:0000313" key="2">
    <source>
        <dbReference type="EMBL" id="ASU84107.1"/>
    </source>
</evidence>
<proteinExistence type="predicted"/>
<gene>
    <name evidence="2" type="ORF">CDO52_16105</name>
</gene>
<dbReference type="Gene3D" id="3.10.180.10">
    <property type="entry name" value="2,3-Dihydroxybiphenyl 1,2-Dioxygenase, domain 1"/>
    <property type="match status" value="1"/>
</dbReference>
<dbReference type="InterPro" id="IPR037523">
    <property type="entry name" value="VOC_core"/>
</dbReference>
<reference evidence="2 3" key="1">
    <citation type="submission" date="2017-08" db="EMBL/GenBank/DDBJ databases">
        <title>The complete genome sequence of Nocardiopsis gilva YIM 90087.</title>
        <authorList>
            <person name="Yin M."/>
            <person name="Tang S."/>
        </authorList>
    </citation>
    <scope>NUCLEOTIDE SEQUENCE [LARGE SCALE GENOMIC DNA]</scope>
    <source>
        <strain evidence="2 3">YIM 90087</strain>
    </source>
</reference>
<name>A0A223S7J6_9ACTN</name>
<dbReference type="AlphaFoldDB" id="A0A223S7J6"/>
<evidence type="ECO:0000313" key="3">
    <source>
        <dbReference type="Proteomes" id="UP000215005"/>
    </source>
</evidence>
<accession>A0A223S7J6</accession>
<evidence type="ECO:0000259" key="1">
    <source>
        <dbReference type="PROSITE" id="PS51819"/>
    </source>
</evidence>
<dbReference type="InterPro" id="IPR004360">
    <property type="entry name" value="Glyas_Fos-R_dOase_dom"/>
</dbReference>
<dbReference type="RefSeq" id="WP_017617731.1">
    <property type="nucleotide sequence ID" value="NZ_ANBG01000092.1"/>
</dbReference>
<dbReference type="Pfam" id="PF00903">
    <property type="entry name" value="Glyoxalase"/>
    <property type="match status" value="1"/>
</dbReference>
<keyword evidence="2" id="KW-0560">Oxidoreductase</keyword>
<protein>
    <submittedName>
        <fullName evidence="2">Glyoxalase/bleomycin resistance/dioxygenase family protein</fullName>
    </submittedName>
</protein>
<dbReference type="EMBL" id="CP022753">
    <property type="protein sequence ID" value="ASU84107.1"/>
    <property type="molecule type" value="Genomic_DNA"/>
</dbReference>
<dbReference type="Proteomes" id="UP000215005">
    <property type="component" value="Chromosome"/>
</dbReference>
<keyword evidence="2" id="KW-0223">Dioxygenase</keyword>
<feature type="domain" description="VOC" evidence="1">
    <location>
        <begin position="1"/>
        <end position="121"/>
    </location>
</feature>
<dbReference type="KEGG" id="ngv:CDO52_16105"/>